<name>A0ABN0USM2_9GAMM</name>
<dbReference type="RefSeq" id="WP_343883320.1">
    <property type="nucleotide sequence ID" value="NZ_BAAAFO010000004.1"/>
</dbReference>
<accession>A0ABN0USM2</accession>
<comment type="caution">
    <text evidence="1">The sequence shown here is derived from an EMBL/GenBank/DDBJ whole genome shotgun (WGS) entry which is preliminary data.</text>
</comment>
<gene>
    <name evidence="1" type="ORF">GCM10009126_27090</name>
</gene>
<protein>
    <submittedName>
        <fullName evidence="1">Uncharacterized protein</fullName>
    </submittedName>
</protein>
<reference evidence="1 2" key="1">
    <citation type="journal article" date="2019" name="Int. J. Syst. Evol. Microbiol.">
        <title>The Global Catalogue of Microorganisms (GCM) 10K type strain sequencing project: providing services to taxonomists for standard genome sequencing and annotation.</title>
        <authorList>
            <consortium name="The Broad Institute Genomics Platform"/>
            <consortium name="The Broad Institute Genome Sequencing Center for Infectious Disease"/>
            <person name="Wu L."/>
            <person name="Ma J."/>
        </authorList>
    </citation>
    <scope>NUCLEOTIDE SEQUENCE [LARGE SCALE GENOMIC DNA]</scope>
    <source>
        <strain evidence="1 2">JCM 16242</strain>
    </source>
</reference>
<sequence>MKTADMLPKLEAWRDAIVEMDKQYDALNALLGLSPDSPFPRAIQDLQAVATEATAETVGDAGGWLSYYWLECNMGAGMLSGRHGSATIGGKEYQLRTLKQLARVIVADNMRESVES</sequence>
<proteinExistence type="predicted"/>
<evidence type="ECO:0000313" key="1">
    <source>
        <dbReference type="EMBL" id="GAA0260247.1"/>
    </source>
</evidence>
<dbReference type="Proteomes" id="UP001500657">
    <property type="component" value="Unassembled WGS sequence"/>
</dbReference>
<organism evidence="1 2">
    <name type="scientific">Rhodanobacter caeni</name>
    <dbReference type="NCBI Taxonomy" id="657654"/>
    <lineage>
        <taxon>Bacteria</taxon>
        <taxon>Pseudomonadati</taxon>
        <taxon>Pseudomonadota</taxon>
        <taxon>Gammaproteobacteria</taxon>
        <taxon>Lysobacterales</taxon>
        <taxon>Rhodanobacteraceae</taxon>
        <taxon>Rhodanobacter</taxon>
    </lineage>
</organism>
<evidence type="ECO:0000313" key="2">
    <source>
        <dbReference type="Proteomes" id="UP001500657"/>
    </source>
</evidence>
<dbReference type="EMBL" id="BAAAFO010000004">
    <property type="protein sequence ID" value="GAA0260247.1"/>
    <property type="molecule type" value="Genomic_DNA"/>
</dbReference>
<keyword evidence="2" id="KW-1185">Reference proteome</keyword>